<dbReference type="Pfam" id="PF12833">
    <property type="entry name" value="HTH_18"/>
    <property type="match status" value="1"/>
</dbReference>
<dbReference type="GO" id="GO:0043565">
    <property type="term" value="F:sequence-specific DNA binding"/>
    <property type="evidence" value="ECO:0007669"/>
    <property type="project" value="InterPro"/>
</dbReference>
<feature type="domain" description="HTH araC/xylS-type" evidence="5">
    <location>
        <begin position="224"/>
        <end position="322"/>
    </location>
</feature>
<dbReference type="InterPro" id="IPR009057">
    <property type="entry name" value="Homeodomain-like_sf"/>
</dbReference>
<dbReference type="EMBL" id="NEVQ01000003">
    <property type="protein sequence ID" value="OZI64840.1"/>
    <property type="molecule type" value="Genomic_DNA"/>
</dbReference>
<keyword evidence="1" id="KW-0805">Transcription regulation</keyword>
<reference evidence="6 7" key="1">
    <citation type="submission" date="2017-05" db="EMBL/GenBank/DDBJ databases">
        <title>Complete and WGS of Bordetella genogroups.</title>
        <authorList>
            <person name="Spilker T."/>
            <person name="LiPuma J."/>
        </authorList>
    </citation>
    <scope>NUCLEOTIDE SEQUENCE [LARGE SCALE GENOMIC DNA]</scope>
    <source>
        <strain evidence="6 7">AU9919</strain>
    </source>
</reference>
<dbReference type="PROSITE" id="PS01124">
    <property type="entry name" value="HTH_ARAC_FAMILY_2"/>
    <property type="match status" value="1"/>
</dbReference>
<dbReference type="RefSeq" id="WP_094837248.1">
    <property type="nucleotide sequence ID" value="NZ_NEVQ01000003.1"/>
</dbReference>
<dbReference type="InterPro" id="IPR018062">
    <property type="entry name" value="HTH_AraC-typ_CS"/>
</dbReference>
<dbReference type="Proteomes" id="UP000216885">
    <property type="component" value="Unassembled WGS sequence"/>
</dbReference>
<protein>
    <submittedName>
        <fullName evidence="6">AraC family transcriptional regulator</fullName>
    </submittedName>
</protein>
<evidence type="ECO:0000259" key="5">
    <source>
        <dbReference type="PROSITE" id="PS01124"/>
    </source>
</evidence>
<dbReference type="CDD" id="cd03136">
    <property type="entry name" value="GATase1_AraC_ArgR_like"/>
    <property type="match status" value="1"/>
</dbReference>
<dbReference type="InterPro" id="IPR002818">
    <property type="entry name" value="DJ-1/PfpI"/>
</dbReference>
<dbReference type="Pfam" id="PF01965">
    <property type="entry name" value="DJ-1_PfpI"/>
    <property type="match status" value="1"/>
</dbReference>
<gene>
    <name evidence="6" type="ORF">CAL20_04140</name>
</gene>
<keyword evidence="7" id="KW-1185">Reference proteome</keyword>
<dbReference type="AlphaFoldDB" id="A0A261UUA0"/>
<keyword evidence="2" id="KW-0238">DNA-binding</keyword>
<dbReference type="PROSITE" id="PS00041">
    <property type="entry name" value="HTH_ARAC_FAMILY_1"/>
    <property type="match status" value="1"/>
</dbReference>
<dbReference type="SMART" id="SM00342">
    <property type="entry name" value="HTH_ARAC"/>
    <property type="match status" value="1"/>
</dbReference>
<comment type="caution">
    <text evidence="6">The sequence shown here is derived from an EMBL/GenBank/DDBJ whole genome shotgun (WGS) entry which is preliminary data.</text>
</comment>
<accession>A0A261UUA0</accession>
<dbReference type="PANTHER" id="PTHR43130">
    <property type="entry name" value="ARAC-FAMILY TRANSCRIPTIONAL REGULATOR"/>
    <property type="match status" value="1"/>
</dbReference>
<dbReference type="PANTHER" id="PTHR43130:SF3">
    <property type="entry name" value="HTH-TYPE TRANSCRIPTIONAL REGULATOR RV1931C"/>
    <property type="match status" value="1"/>
</dbReference>
<dbReference type="InterPro" id="IPR018060">
    <property type="entry name" value="HTH_AraC"/>
</dbReference>
<evidence type="ECO:0000313" key="6">
    <source>
        <dbReference type="EMBL" id="OZI64840.1"/>
    </source>
</evidence>
<sequence>MTPLHVAKLNEGYKRIGLLILPQFSMMALAGAIEPLRAANRLAERALYEWQLLSETGGVVCSSSGVEISTRTLGDANELDRVFVLASLDIEHLRPPQMLRFLQRAAAQGKTVGAFSTGTFILARAGLLDGRKCTLHWESINEFAEEFPGIDVTRELYVNHDNRWTCAGGTAAIDLMLAQISVDHGNKLATAVAEQFLHARIRGPEEHQRMSIQWRFGIHDRRITAAIGHMEANFEHVIGIEEVADRCNVSQRQLERLWHQHFGMTPQRFYLELRLAEARRLLRESSKSIASVAYSCGFVSPSHLGSAYRKVWGCSPGEERRKFDSAPPKRQANDLSNF</sequence>
<proteinExistence type="predicted"/>
<dbReference type="InterPro" id="IPR029062">
    <property type="entry name" value="Class_I_gatase-like"/>
</dbReference>
<evidence type="ECO:0000256" key="3">
    <source>
        <dbReference type="ARBA" id="ARBA00023163"/>
    </source>
</evidence>
<evidence type="ECO:0000256" key="1">
    <source>
        <dbReference type="ARBA" id="ARBA00023015"/>
    </source>
</evidence>
<evidence type="ECO:0000313" key="7">
    <source>
        <dbReference type="Proteomes" id="UP000216885"/>
    </source>
</evidence>
<dbReference type="SUPFAM" id="SSF52317">
    <property type="entry name" value="Class I glutamine amidotransferase-like"/>
    <property type="match status" value="1"/>
</dbReference>
<dbReference type="SUPFAM" id="SSF46689">
    <property type="entry name" value="Homeodomain-like"/>
    <property type="match status" value="2"/>
</dbReference>
<keyword evidence="3" id="KW-0804">Transcription</keyword>
<name>A0A261UUA0_9BORD</name>
<feature type="region of interest" description="Disordered" evidence="4">
    <location>
        <begin position="319"/>
        <end position="338"/>
    </location>
</feature>
<dbReference type="Gene3D" id="1.10.10.60">
    <property type="entry name" value="Homeodomain-like"/>
    <property type="match status" value="1"/>
</dbReference>
<dbReference type="Gene3D" id="3.40.50.880">
    <property type="match status" value="1"/>
</dbReference>
<evidence type="ECO:0000256" key="2">
    <source>
        <dbReference type="ARBA" id="ARBA00023125"/>
    </source>
</evidence>
<evidence type="ECO:0000256" key="4">
    <source>
        <dbReference type="SAM" id="MobiDB-lite"/>
    </source>
</evidence>
<organism evidence="6 7">
    <name type="scientific">Bordetella genomosp. 4</name>
    <dbReference type="NCBI Taxonomy" id="463044"/>
    <lineage>
        <taxon>Bacteria</taxon>
        <taxon>Pseudomonadati</taxon>
        <taxon>Pseudomonadota</taxon>
        <taxon>Betaproteobacteria</taxon>
        <taxon>Burkholderiales</taxon>
        <taxon>Alcaligenaceae</taxon>
        <taxon>Bordetella</taxon>
    </lineage>
</organism>
<dbReference type="InterPro" id="IPR052158">
    <property type="entry name" value="INH-QAR"/>
</dbReference>
<dbReference type="GO" id="GO:0003700">
    <property type="term" value="F:DNA-binding transcription factor activity"/>
    <property type="evidence" value="ECO:0007669"/>
    <property type="project" value="InterPro"/>
</dbReference>